<dbReference type="PANTHER" id="PTHR38442:SF1">
    <property type="entry name" value="INNER MEMBRANE PROTEIN"/>
    <property type="match status" value="1"/>
</dbReference>
<accession>A0A364V8G5</accession>
<feature type="transmembrane region" description="Helical" evidence="1">
    <location>
        <begin position="12"/>
        <end position="29"/>
    </location>
</feature>
<name>A0A364V8G5_9CORY</name>
<protein>
    <submittedName>
        <fullName evidence="2">DUF445 domain-containing protein</fullName>
    </submittedName>
</protein>
<organism evidence="2 3">
    <name type="scientific">Corynebacterium heidelbergense</name>
    <dbReference type="NCBI Taxonomy" id="2055947"/>
    <lineage>
        <taxon>Bacteria</taxon>
        <taxon>Bacillati</taxon>
        <taxon>Actinomycetota</taxon>
        <taxon>Actinomycetes</taxon>
        <taxon>Mycobacteriales</taxon>
        <taxon>Corynebacteriaceae</taxon>
        <taxon>Corynebacterium</taxon>
    </lineage>
</organism>
<dbReference type="InterPro" id="IPR007383">
    <property type="entry name" value="DUF445"/>
</dbReference>
<keyword evidence="1" id="KW-0812">Transmembrane</keyword>
<dbReference type="GO" id="GO:0005886">
    <property type="term" value="C:plasma membrane"/>
    <property type="evidence" value="ECO:0007669"/>
    <property type="project" value="TreeGrafter"/>
</dbReference>
<evidence type="ECO:0000256" key="1">
    <source>
        <dbReference type="SAM" id="Phobius"/>
    </source>
</evidence>
<dbReference type="RefSeq" id="WP_113630028.1">
    <property type="nucleotide sequence ID" value="NZ_QHCV01000006.1"/>
</dbReference>
<evidence type="ECO:0000313" key="3">
    <source>
        <dbReference type="Proteomes" id="UP000251577"/>
    </source>
</evidence>
<dbReference type="PANTHER" id="PTHR38442">
    <property type="entry name" value="INNER MEMBRANE PROTEIN-RELATED"/>
    <property type="match status" value="1"/>
</dbReference>
<comment type="caution">
    <text evidence="2">The sequence shown here is derived from an EMBL/GenBank/DDBJ whole genome shotgun (WGS) entry which is preliminary data.</text>
</comment>
<sequence>MEAERRASLRKHKAFATGLLIVAAVIYILCRSLGTQGGTHTAAWIGYVEAAAEAGMVGGLADWFAVTALFKHPLGIPIPHTAIIKRKKDQVGHSLSEFVGENFLNAPLISEKIRGARIPERAATWVVEPGGAERVSQEVGRLVDVVVRGINAAEAEEVLNSLIVDRLREPTWGPPLGRALQQLNEEGRTEPAVEAVVVWLDDKARSSEDFVVRLIDERTPTWAPRFIRDLVGARVYRELVAFTSDVRRNPNHDARVQLRGFLTQLAEDLQTDETMIARVEKFKEDILGSGPVQALPGKLWESVRGTLGEMAADPESILRRKITAWVREFGLRTQREADLRQDLEDRLVRAVSYLADNYAGEVTSIIGETVQRWDAEEASDRIELMVGKDLQFIRVNGTVVGALAGLAIHAATELANYVATWSG</sequence>
<evidence type="ECO:0000313" key="2">
    <source>
        <dbReference type="EMBL" id="RAV32950.1"/>
    </source>
</evidence>
<proteinExistence type="predicted"/>
<keyword evidence="1" id="KW-0472">Membrane</keyword>
<dbReference type="EMBL" id="QHCV01000006">
    <property type="protein sequence ID" value="RAV32950.1"/>
    <property type="molecule type" value="Genomic_DNA"/>
</dbReference>
<reference evidence="2 3" key="1">
    <citation type="journal article" date="2018" name="Syst. Appl. Microbiol.">
        <title>Corynebacterium heidelbergense sp. nov., isolated from the preen glands of Egyptian geese (Alopochen aegyptiacus).</title>
        <authorList>
            <person name="Braun M.S."/>
            <person name="Wang E."/>
            <person name="Zimmermann S."/>
            <person name="Wink M."/>
        </authorList>
    </citation>
    <scope>NUCLEOTIDE SEQUENCE [LARGE SCALE GENOMIC DNA]</scope>
    <source>
        <strain evidence="2 3">647</strain>
    </source>
</reference>
<dbReference type="AlphaFoldDB" id="A0A364V8G5"/>
<keyword evidence="3" id="KW-1185">Reference proteome</keyword>
<keyword evidence="1" id="KW-1133">Transmembrane helix</keyword>
<dbReference type="Proteomes" id="UP000251577">
    <property type="component" value="Unassembled WGS sequence"/>
</dbReference>
<dbReference type="Pfam" id="PF04286">
    <property type="entry name" value="DUF445"/>
    <property type="match status" value="1"/>
</dbReference>
<gene>
    <name evidence="2" type="ORF">DLJ54_01070</name>
</gene>